<feature type="transmembrane region" description="Helical" evidence="1">
    <location>
        <begin position="66"/>
        <end position="87"/>
    </location>
</feature>
<dbReference type="PANTHER" id="PTHR36692">
    <property type="entry name" value="PROTEIN SNAKESKIN"/>
    <property type="match status" value="1"/>
</dbReference>
<evidence type="ECO:0000313" key="2">
    <source>
        <dbReference type="EMBL" id="KAG7302469.1"/>
    </source>
</evidence>
<organism evidence="2 3">
    <name type="scientific">Plutella xylostella</name>
    <name type="common">Diamondback moth</name>
    <name type="synonym">Plutella maculipennis</name>
    <dbReference type="NCBI Taxonomy" id="51655"/>
    <lineage>
        <taxon>Eukaryota</taxon>
        <taxon>Metazoa</taxon>
        <taxon>Ecdysozoa</taxon>
        <taxon>Arthropoda</taxon>
        <taxon>Hexapoda</taxon>
        <taxon>Insecta</taxon>
        <taxon>Pterygota</taxon>
        <taxon>Neoptera</taxon>
        <taxon>Endopterygota</taxon>
        <taxon>Lepidoptera</taxon>
        <taxon>Glossata</taxon>
        <taxon>Ditrysia</taxon>
        <taxon>Yponomeutoidea</taxon>
        <taxon>Plutellidae</taxon>
        <taxon>Plutella</taxon>
    </lineage>
</organism>
<keyword evidence="1" id="KW-0472">Membrane</keyword>
<reference evidence="2 3" key="1">
    <citation type="submission" date="2021-06" db="EMBL/GenBank/DDBJ databases">
        <title>A haploid diamondback moth (Plutella xylostella L.) genome assembly resolves 31 chromosomes and identifies a diamide resistance mutation.</title>
        <authorList>
            <person name="Ward C.M."/>
            <person name="Perry K.D."/>
            <person name="Baker G."/>
            <person name="Powis K."/>
            <person name="Heckel D.G."/>
            <person name="Baxter S.W."/>
        </authorList>
    </citation>
    <scope>NUCLEOTIDE SEQUENCE [LARGE SCALE GENOMIC DNA]</scope>
    <source>
        <strain evidence="2 3">LV</strain>
        <tissue evidence="2">Single pupa</tissue>
    </source>
</reference>
<dbReference type="Proteomes" id="UP000823941">
    <property type="component" value="Chromosome 17"/>
</dbReference>
<gene>
    <name evidence="2" type="ORF">JYU34_012377</name>
</gene>
<proteinExistence type="predicted"/>
<evidence type="ECO:0008006" key="4">
    <source>
        <dbReference type="Google" id="ProtNLM"/>
    </source>
</evidence>
<feature type="transmembrane region" description="Helical" evidence="1">
    <location>
        <begin position="33"/>
        <end position="54"/>
    </location>
</feature>
<feature type="transmembrane region" description="Helical" evidence="1">
    <location>
        <begin position="99"/>
        <end position="125"/>
    </location>
</feature>
<evidence type="ECO:0000256" key="1">
    <source>
        <dbReference type="SAM" id="Phobius"/>
    </source>
</evidence>
<comment type="caution">
    <text evidence="2">The sequence shown here is derived from an EMBL/GenBank/DDBJ whole genome shotgun (WGS) entry which is preliminary data.</text>
</comment>
<dbReference type="EMBL" id="JAHIBW010000017">
    <property type="protein sequence ID" value="KAG7302469.1"/>
    <property type="molecule type" value="Genomic_DNA"/>
</dbReference>
<evidence type="ECO:0000313" key="3">
    <source>
        <dbReference type="Proteomes" id="UP000823941"/>
    </source>
</evidence>
<keyword evidence="1" id="KW-0812">Transmembrane</keyword>
<dbReference type="PANTHER" id="PTHR36692:SF2">
    <property type="entry name" value="GEO12064P1"/>
    <property type="match status" value="1"/>
</dbReference>
<feature type="transmembrane region" description="Helical" evidence="1">
    <location>
        <begin position="7"/>
        <end position="27"/>
    </location>
</feature>
<protein>
    <recommendedName>
        <fullName evidence="4">MARVEL domain-containing protein</fullName>
    </recommendedName>
</protein>
<name>A0ABQ7QBF7_PLUXY</name>
<accession>A0ABQ7QBF7</accession>
<keyword evidence="1" id="KW-1133">Transmembrane helix</keyword>
<dbReference type="InterPro" id="IPR038976">
    <property type="entry name" value="Ssk"/>
</dbReference>
<keyword evidence="3" id="KW-1185">Reference proteome</keyword>
<sequence>MMIPTCLVKILELMLSVACLALLALSYDLTDPPALLLAAGTYGGYVIVLSGEIIGEFISAGADAHIAAWWSGLGAALHAGSGARALAGWRGVAGARAALARAGAVLALAQAALLAVDALLALCAARGGGSSRDKSVRSIRRHERA</sequence>